<dbReference type="Proteomes" id="UP000193900">
    <property type="component" value="Unassembled WGS sequence"/>
</dbReference>
<organism evidence="2 3">
    <name type="scientific">Roseisalinus antarcticus</name>
    <dbReference type="NCBI Taxonomy" id="254357"/>
    <lineage>
        <taxon>Bacteria</taxon>
        <taxon>Pseudomonadati</taxon>
        <taxon>Pseudomonadota</taxon>
        <taxon>Alphaproteobacteria</taxon>
        <taxon>Rhodobacterales</taxon>
        <taxon>Roseobacteraceae</taxon>
        <taxon>Roseisalinus</taxon>
    </lineage>
</organism>
<gene>
    <name evidence="2" type="ORF">ROA7023_00079</name>
</gene>
<feature type="region of interest" description="Disordered" evidence="1">
    <location>
        <begin position="1"/>
        <end position="28"/>
    </location>
</feature>
<accession>A0A1Y5RBR3</accession>
<keyword evidence="3" id="KW-1185">Reference proteome</keyword>
<protein>
    <submittedName>
        <fullName evidence="2">Uncharacterized protein</fullName>
    </submittedName>
</protein>
<dbReference type="AlphaFoldDB" id="A0A1Y5RBR3"/>
<dbReference type="Pfam" id="PF19654">
    <property type="entry name" value="DUF6157"/>
    <property type="match status" value="1"/>
</dbReference>
<sequence>MHHSTNYSDTFLRVSPDTRATSGTPPPKPGTVTALEFCLLHGAPYGMTSDDLLVAVTAERLDRAPDDRLRAEIFASAQPCLRSSPLVRIYGWGIHYDQNARIALVGCETEAYARLAADPTLNQIAGLRRRA</sequence>
<evidence type="ECO:0000313" key="3">
    <source>
        <dbReference type="Proteomes" id="UP000193900"/>
    </source>
</evidence>
<reference evidence="2 3" key="1">
    <citation type="submission" date="2017-03" db="EMBL/GenBank/DDBJ databases">
        <authorList>
            <person name="Afonso C.L."/>
            <person name="Miller P.J."/>
            <person name="Scott M.A."/>
            <person name="Spackman E."/>
            <person name="Goraichik I."/>
            <person name="Dimitrov K.M."/>
            <person name="Suarez D.L."/>
            <person name="Swayne D.E."/>
        </authorList>
    </citation>
    <scope>NUCLEOTIDE SEQUENCE [LARGE SCALE GENOMIC DNA]</scope>
    <source>
        <strain evidence="2 3">CECT 7023</strain>
    </source>
</reference>
<name>A0A1Y5RBR3_9RHOB</name>
<evidence type="ECO:0000256" key="1">
    <source>
        <dbReference type="SAM" id="MobiDB-lite"/>
    </source>
</evidence>
<dbReference type="OrthoDB" id="2361182at2"/>
<evidence type="ECO:0000313" key="2">
    <source>
        <dbReference type="EMBL" id="SLN13763.1"/>
    </source>
</evidence>
<dbReference type="InterPro" id="IPR046155">
    <property type="entry name" value="DUF6157"/>
</dbReference>
<proteinExistence type="predicted"/>
<dbReference type="RefSeq" id="WP_085877026.1">
    <property type="nucleotide sequence ID" value="NZ_FWFZ01000001.1"/>
</dbReference>
<dbReference type="EMBL" id="FWFZ01000001">
    <property type="protein sequence ID" value="SLN13763.1"/>
    <property type="molecule type" value="Genomic_DNA"/>
</dbReference>